<dbReference type="InterPro" id="IPR038765">
    <property type="entry name" value="Papain-like_cys_pep_sf"/>
</dbReference>
<name>F0YN40_AURAN</name>
<dbReference type="Gene3D" id="3.90.70.10">
    <property type="entry name" value="Cysteine proteinases"/>
    <property type="match status" value="1"/>
</dbReference>
<dbReference type="KEGG" id="aaf:AURANDRAFT_72715"/>
<dbReference type="PROSITE" id="PS00139">
    <property type="entry name" value="THIOL_PROTEASE_CYS"/>
    <property type="match status" value="1"/>
</dbReference>
<accession>F0YN40</accession>
<reference evidence="6 7" key="1">
    <citation type="journal article" date="2011" name="Proc. Natl. Acad. Sci. U.S.A.">
        <title>Niche of harmful alga Aureococcus anophagefferens revealed through ecogenomics.</title>
        <authorList>
            <person name="Gobler C.J."/>
            <person name="Berry D.L."/>
            <person name="Dyhrman S.T."/>
            <person name="Wilhelm S.W."/>
            <person name="Salamov A."/>
            <person name="Lobanov A.V."/>
            <person name="Zhang Y."/>
            <person name="Collier J.L."/>
            <person name="Wurch L.L."/>
            <person name="Kustka A.B."/>
            <person name="Dill B.D."/>
            <person name="Shah M."/>
            <person name="VerBerkmoes N.C."/>
            <person name="Kuo A."/>
            <person name="Terry A."/>
            <person name="Pangilinan J."/>
            <person name="Lindquist E.A."/>
            <person name="Lucas S."/>
            <person name="Paulsen I.T."/>
            <person name="Hattenrath-Lehmann T.K."/>
            <person name="Talmage S.C."/>
            <person name="Walker E.A."/>
            <person name="Koch F."/>
            <person name="Burson A.M."/>
            <person name="Marcoval M.A."/>
            <person name="Tang Y.Z."/>
            <person name="Lecleir G.R."/>
            <person name="Coyne K.J."/>
            <person name="Berg G.M."/>
            <person name="Bertrand E.M."/>
            <person name="Saito M.A."/>
            <person name="Gladyshev V.N."/>
            <person name="Grigoriev I.V."/>
        </authorList>
    </citation>
    <scope>NUCLEOTIDE SEQUENCE [LARGE SCALE GENOMIC DNA]</scope>
    <source>
        <strain evidence="7">CCMP 1984</strain>
    </source>
</reference>
<feature type="domain" description="Peptidase C1A papain C-terminal" evidence="5">
    <location>
        <begin position="340"/>
        <end position="553"/>
    </location>
</feature>
<dbReference type="SUPFAM" id="SSF54001">
    <property type="entry name" value="Cysteine proteinases"/>
    <property type="match status" value="1"/>
</dbReference>
<dbReference type="PROSITE" id="PS00640">
    <property type="entry name" value="THIOL_PROTEASE_ASN"/>
    <property type="match status" value="1"/>
</dbReference>
<dbReference type="InterPro" id="IPR000668">
    <property type="entry name" value="Peptidase_C1A_C"/>
</dbReference>
<dbReference type="AlphaFoldDB" id="F0YN40"/>
<evidence type="ECO:0000256" key="2">
    <source>
        <dbReference type="ARBA" id="ARBA00023145"/>
    </source>
</evidence>
<dbReference type="SMART" id="SM00645">
    <property type="entry name" value="Pept_C1"/>
    <property type="match status" value="1"/>
</dbReference>
<keyword evidence="7" id="KW-1185">Reference proteome</keyword>
<dbReference type="GO" id="GO:0006508">
    <property type="term" value="P:proteolysis"/>
    <property type="evidence" value="ECO:0007669"/>
    <property type="project" value="InterPro"/>
</dbReference>
<dbReference type="CDD" id="cd02620">
    <property type="entry name" value="Peptidase_C1A_CathepsinB"/>
    <property type="match status" value="1"/>
</dbReference>
<dbReference type="InterPro" id="IPR025660">
    <property type="entry name" value="Pept_his_AS"/>
</dbReference>
<sequence length="812" mass="88530">MIDRYRSKHPVALTKGDRKALPARPDDIAVVDRSDIAVYADGEDDDVEAARRFPELTERDDDGPVESSRKSLKAKVAGLFGPGKAKVYLYTDGESRVKDEEATDADETAAPIVEVFPELTEPKERDGYAPRMVKPKSSKAKVAGLFGPGMAKVYIDGESRVEAKEEVKDAEAAVADEAAAPRAAPDGGLVEVSFHGAPFDFSPVLAKRDDGGLAVRVGEIGGGRERFASGAFPVTSAAARPPPAAVSVDFGDDLPQSAIVLAPAVLAAWHPEDSALINDEQHVNYLNQEEMSWKAGVNERFAGMTYADVKGLLGADTSPHIAEYLGETRSQDFYDNITDVPSEFNAVTQWKGLVQPIRDQQQCGSCWAFSAAEVLSDRNAIQHNKAEPVLSPEDLVSCDRVDQGCNGGNLGTAWTYLKNTGIVTDACFPYTAGGGDAPKCETSCKDGSSWTKYKAASAYAVNGVENMQKEIMTHGPIQVAFNVYKSFMSYKSGVYAKKWYELMPEGGHAVKIVGWGTEGGKDYWLVANSWNTSWGDEGYFKIAVGAESISLDVVKRVFAAFDVDLAETRNERTNELLASMMAGLLSGEGSIPADLVRRALAAYEVDLAAAGGYDQLVRTYRRVLTAPRSCLVKYLEFRFGRPAPADLATRRPSTKSAAKLKDATPQRLYRSERECEEDYEEQRESLERTKRRYYDACAVLEGEEAALARGEEELRKLSDRSAVVAFMIKQLLREQGLQDEGAAAALVLKPQESSPEIDLEILRAIRDPIDHYFRDHSDINDYIEDKLADIEAVLAPGAGDDDDGEAPDNDGE</sequence>
<dbReference type="EMBL" id="GL833170">
    <property type="protein sequence ID" value="EGB03489.1"/>
    <property type="molecule type" value="Genomic_DNA"/>
</dbReference>
<proteinExistence type="inferred from homology"/>
<dbReference type="eggNOG" id="KOG1543">
    <property type="taxonomic scope" value="Eukaryota"/>
</dbReference>
<dbReference type="Pfam" id="PF00112">
    <property type="entry name" value="Peptidase_C1"/>
    <property type="match status" value="1"/>
</dbReference>
<evidence type="ECO:0000313" key="7">
    <source>
        <dbReference type="Proteomes" id="UP000002729"/>
    </source>
</evidence>
<dbReference type="GeneID" id="20228840"/>
<dbReference type="InterPro" id="IPR013128">
    <property type="entry name" value="Peptidase_C1A"/>
</dbReference>
<dbReference type="PANTHER" id="PTHR12411">
    <property type="entry name" value="CYSTEINE PROTEASE FAMILY C1-RELATED"/>
    <property type="match status" value="1"/>
</dbReference>
<dbReference type="GO" id="GO:0008234">
    <property type="term" value="F:cysteine-type peptidase activity"/>
    <property type="evidence" value="ECO:0007669"/>
    <property type="project" value="InterPro"/>
</dbReference>
<keyword evidence="2" id="KW-0865">Zymogen</keyword>
<dbReference type="OrthoDB" id="3789175at2759"/>
<protein>
    <recommendedName>
        <fullName evidence="5">Peptidase C1A papain C-terminal domain-containing protein</fullName>
    </recommendedName>
</protein>
<feature type="non-terminal residue" evidence="6">
    <location>
        <position position="1"/>
    </location>
</feature>
<comment type="similarity">
    <text evidence="1">Belongs to the peptidase C1 family.</text>
</comment>
<dbReference type="PRINTS" id="PR00705">
    <property type="entry name" value="PAPAIN"/>
</dbReference>
<evidence type="ECO:0000313" key="6">
    <source>
        <dbReference type="EMBL" id="EGB03489.1"/>
    </source>
</evidence>
<feature type="coiled-coil region" evidence="4">
    <location>
        <begin position="669"/>
        <end position="720"/>
    </location>
</feature>
<dbReference type="Proteomes" id="UP000002729">
    <property type="component" value="Unassembled WGS sequence"/>
</dbReference>
<dbReference type="InterPro" id="IPR025661">
    <property type="entry name" value="Pept_asp_AS"/>
</dbReference>
<dbReference type="RefSeq" id="XP_009041818.1">
    <property type="nucleotide sequence ID" value="XM_009043570.1"/>
</dbReference>
<keyword evidence="4" id="KW-0175">Coiled coil</keyword>
<dbReference type="PROSITE" id="PS00639">
    <property type="entry name" value="THIOL_PROTEASE_HIS"/>
    <property type="match status" value="1"/>
</dbReference>
<gene>
    <name evidence="6" type="ORF">AURANDRAFT_72715</name>
</gene>
<evidence type="ECO:0000256" key="4">
    <source>
        <dbReference type="SAM" id="Coils"/>
    </source>
</evidence>
<dbReference type="InterPro" id="IPR000169">
    <property type="entry name" value="Pept_cys_AS"/>
</dbReference>
<evidence type="ECO:0000256" key="3">
    <source>
        <dbReference type="ARBA" id="ARBA00023157"/>
    </source>
</evidence>
<keyword evidence="3" id="KW-1015">Disulfide bond</keyword>
<evidence type="ECO:0000256" key="1">
    <source>
        <dbReference type="ARBA" id="ARBA00008455"/>
    </source>
</evidence>
<dbReference type="InParanoid" id="F0YN40"/>
<evidence type="ECO:0000259" key="5">
    <source>
        <dbReference type="SMART" id="SM00645"/>
    </source>
</evidence>
<organism evidence="7">
    <name type="scientific">Aureococcus anophagefferens</name>
    <name type="common">Harmful bloom alga</name>
    <dbReference type="NCBI Taxonomy" id="44056"/>
    <lineage>
        <taxon>Eukaryota</taxon>
        <taxon>Sar</taxon>
        <taxon>Stramenopiles</taxon>
        <taxon>Ochrophyta</taxon>
        <taxon>Pelagophyceae</taxon>
        <taxon>Pelagomonadales</taxon>
        <taxon>Pelagomonadaceae</taxon>
        <taxon>Aureococcus</taxon>
    </lineage>
</organism>